<keyword evidence="2" id="KW-0812">Transmembrane</keyword>
<organism evidence="3">
    <name type="scientific">uncultured Blastococcus sp</name>
    <dbReference type="NCBI Taxonomy" id="217144"/>
    <lineage>
        <taxon>Bacteria</taxon>
        <taxon>Bacillati</taxon>
        <taxon>Actinomycetota</taxon>
        <taxon>Actinomycetes</taxon>
        <taxon>Geodermatophilales</taxon>
        <taxon>Geodermatophilaceae</taxon>
        <taxon>Blastococcus</taxon>
        <taxon>environmental samples</taxon>
    </lineage>
</organism>
<dbReference type="AlphaFoldDB" id="A0A6J4JG48"/>
<evidence type="ECO:0000256" key="2">
    <source>
        <dbReference type="SAM" id="Phobius"/>
    </source>
</evidence>
<proteinExistence type="predicted"/>
<evidence type="ECO:0000313" key="3">
    <source>
        <dbReference type="EMBL" id="CAA9277264.1"/>
    </source>
</evidence>
<feature type="region of interest" description="Disordered" evidence="1">
    <location>
        <begin position="1"/>
        <end position="21"/>
    </location>
</feature>
<accession>A0A6J4JG48</accession>
<keyword evidence="2" id="KW-1133">Transmembrane helix</keyword>
<protein>
    <recommendedName>
        <fullName evidence="4">DUF4878 domain-containing protein</fullName>
    </recommendedName>
</protein>
<keyword evidence="2" id="KW-0472">Membrane</keyword>
<sequence>MSTGPYLYDDEPEPLHTSTPRTRNGQLIAVLVATALVAVGTVVGLFLVRGSPAEQSEEAVQVFLAALAADDTETAHQLLCETESARIDQDEVAGAYLGTTPGEVVGSTDAGIEQVVEVRWADAATSRFAVISEDGARICGLVEE</sequence>
<gene>
    <name evidence="3" type="ORF">AVDCRST_MAG52-3604</name>
</gene>
<evidence type="ECO:0000256" key="1">
    <source>
        <dbReference type="SAM" id="MobiDB-lite"/>
    </source>
</evidence>
<feature type="transmembrane region" description="Helical" evidence="2">
    <location>
        <begin position="27"/>
        <end position="48"/>
    </location>
</feature>
<evidence type="ECO:0008006" key="4">
    <source>
        <dbReference type="Google" id="ProtNLM"/>
    </source>
</evidence>
<dbReference type="EMBL" id="CADCTN010000241">
    <property type="protein sequence ID" value="CAA9277264.1"/>
    <property type="molecule type" value="Genomic_DNA"/>
</dbReference>
<reference evidence="3" key="1">
    <citation type="submission" date="2020-02" db="EMBL/GenBank/DDBJ databases">
        <authorList>
            <person name="Meier V. D."/>
        </authorList>
    </citation>
    <scope>NUCLEOTIDE SEQUENCE</scope>
    <source>
        <strain evidence="3">AVDCRST_MAG52</strain>
    </source>
</reference>
<name>A0A6J4JG48_9ACTN</name>